<reference evidence="23" key="1">
    <citation type="submission" date="2020-09" db="EMBL/GenBank/DDBJ databases">
        <title>Novel species of Mucilaginibacter isolated from a glacier on the Tibetan Plateau.</title>
        <authorList>
            <person name="Liu Q."/>
            <person name="Xin Y.-H."/>
        </authorList>
    </citation>
    <scope>NUCLEOTIDE SEQUENCE</scope>
    <source>
        <strain evidence="23">ZB1P21</strain>
    </source>
</reference>
<dbReference type="Proteomes" id="UP000619078">
    <property type="component" value="Unassembled WGS sequence"/>
</dbReference>
<dbReference type="EMBL" id="JACWMX010000001">
    <property type="protein sequence ID" value="MBD1391910.1"/>
    <property type="molecule type" value="Genomic_DNA"/>
</dbReference>
<dbReference type="GO" id="GO:0005576">
    <property type="term" value="C:extracellular region"/>
    <property type="evidence" value="ECO:0007669"/>
    <property type="project" value="UniProtKB-SubCell"/>
</dbReference>
<evidence type="ECO:0000256" key="14">
    <source>
        <dbReference type="ARBA" id="ARBA00023034"/>
    </source>
</evidence>
<protein>
    <recommendedName>
        <fullName evidence="5">Carboxypeptidase Q</fullName>
    </recommendedName>
    <alternativeName>
        <fullName evidence="20">Plasma glutamate carboxypeptidase</fullName>
    </alternativeName>
</protein>
<dbReference type="Gene3D" id="3.50.30.30">
    <property type="match status" value="1"/>
</dbReference>
<keyword evidence="13" id="KW-0862">Zinc</keyword>
<feature type="domain" description="Peptidase M28" evidence="22">
    <location>
        <begin position="272"/>
        <end position="461"/>
    </location>
</feature>
<evidence type="ECO:0000256" key="6">
    <source>
        <dbReference type="ARBA" id="ARBA00022525"/>
    </source>
</evidence>
<evidence type="ECO:0000256" key="7">
    <source>
        <dbReference type="ARBA" id="ARBA00022645"/>
    </source>
</evidence>
<proteinExistence type="predicted"/>
<evidence type="ECO:0000256" key="2">
    <source>
        <dbReference type="ARBA" id="ARBA00004371"/>
    </source>
</evidence>
<comment type="subunit">
    <text evidence="19">Homodimer. The monomeric form is inactive while the homodimer is active.</text>
</comment>
<keyword evidence="24" id="KW-1185">Reference proteome</keyword>
<keyword evidence="17" id="KW-0325">Glycoprotein</keyword>
<keyword evidence="14" id="KW-0333">Golgi apparatus</keyword>
<evidence type="ECO:0000256" key="5">
    <source>
        <dbReference type="ARBA" id="ARBA00014116"/>
    </source>
</evidence>
<dbReference type="AlphaFoldDB" id="A0A926NNU8"/>
<keyword evidence="12" id="KW-0256">Endoplasmic reticulum</keyword>
<evidence type="ECO:0000256" key="21">
    <source>
        <dbReference type="SAM" id="MobiDB-lite"/>
    </source>
</evidence>
<dbReference type="PANTHER" id="PTHR12053:SF3">
    <property type="entry name" value="CARBOXYPEPTIDASE Q"/>
    <property type="match status" value="1"/>
</dbReference>
<evidence type="ECO:0000256" key="13">
    <source>
        <dbReference type="ARBA" id="ARBA00022833"/>
    </source>
</evidence>
<comment type="caution">
    <text evidence="23">The sequence shown here is derived from an EMBL/GenBank/DDBJ whole genome shotgun (WGS) entry which is preliminary data.</text>
</comment>
<keyword evidence="7" id="KW-0121">Carboxypeptidase</keyword>
<name>A0A926NNU8_9SPHI</name>
<keyword evidence="11" id="KW-0378">Hydrolase</keyword>
<dbReference type="InterPro" id="IPR039866">
    <property type="entry name" value="CPQ"/>
</dbReference>
<dbReference type="Gene3D" id="3.40.630.10">
    <property type="entry name" value="Zn peptidases"/>
    <property type="match status" value="1"/>
</dbReference>
<evidence type="ECO:0000256" key="16">
    <source>
        <dbReference type="ARBA" id="ARBA00023145"/>
    </source>
</evidence>
<evidence type="ECO:0000256" key="19">
    <source>
        <dbReference type="ARBA" id="ARBA00025833"/>
    </source>
</evidence>
<dbReference type="GO" id="GO:0046872">
    <property type="term" value="F:metal ion binding"/>
    <property type="evidence" value="ECO:0007669"/>
    <property type="project" value="UniProtKB-KW"/>
</dbReference>
<evidence type="ECO:0000256" key="12">
    <source>
        <dbReference type="ARBA" id="ARBA00022824"/>
    </source>
</evidence>
<evidence type="ECO:0000256" key="8">
    <source>
        <dbReference type="ARBA" id="ARBA00022670"/>
    </source>
</evidence>
<sequence length="504" mass="54785">MLLLTAACSGGSAFAQSQSPVVAGIVKEATNNSQLEKLAHELIDGIGPRLVGTPQFDQAGKWALDKYKGWGITAKQEKWGEWRGWQRGISHIDMVSPRVRSLEGTQLAWSPGMKKPVTAEVIILPEFADSVAFAKWLPEVKGKFVMVSMNQPTGRPDDNWKEFALTESFNKMKDARTAQTAAWRKRISNTSFTARTLPVALENAGAAGVITNTWSAGFGVDKIFSAYTKKTPTVDIALEDYGLLYRLAEGGEKPRITIQAESKELGVVPTFNVVGEIKGSEKPNEYVMLSAHFDSWDGGSGATDNGTGTLTMMEAMRILKKVYPNPKRTILVGHWASEEQGLNGSRAFVEDHPEVVANLQALFNQDNGTGRVVNIAGQGFTGAGELITKWLAAVPDTIRHQIKTNFPGSPGGGGSDFASFVAVGAPGFSLGSNSWSYGSYTWHTNRDTYDKIVFDDLRSNAILTAILVYMACEDPAKMPRDKITLTPPAKWPVQTKANRHGGLD</sequence>
<evidence type="ECO:0000256" key="9">
    <source>
        <dbReference type="ARBA" id="ARBA00022723"/>
    </source>
</evidence>
<evidence type="ECO:0000256" key="11">
    <source>
        <dbReference type="ARBA" id="ARBA00022801"/>
    </source>
</evidence>
<evidence type="ECO:0000256" key="4">
    <source>
        <dbReference type="ARBA" id="ARBA00004613"/>
    </source>
</evidence>
<evidence type="ECO:0000259" key="22">
    <source>
        <dbReference type="Pfam" id="PF04389"/>
    </source>
</evidence>
<keyword evidence="16" id="KW-0865">Zymogen</keyword>
<organism evidence="23 24">
    <name type="scientific">Mucilaginibacter glaciei</name>
    <dbReference type="NCBI Taxonomy" id="2772109"/>
    <lineage>
        <taxon>Bacteria</taxon>
        <taxon>Pseudomonadati</taxon>
        <taxon>Bacteroidota</taxon>
        <taxon>Sphingobacteriia</taxon>
        <taxon>Sphingobacteriales</taxon>
        <taxon>Sphingobacteriaceae</taxon>
        <taxon>Mucilaginibacter</taxon>
    </lineage>
</organism>
<keyword evidence="15" id="KW-0482">Metalloprotease</keyword>
<dbReference type="GO" id="GO:0006508">
    <property type="term" value="P:proteolysis"/>
    <property type="evidence" value="ECO:0007669"/>
    <property type="project" value="UniProtKB-KW"/>
</dbReference>
<accession>A0A926NNU8</accession>
<keyword evidence="6" id="KW-0964">Secreted</keyword>
<feature type="region of interest" description="Disordered" evidence="21">
    <location>
        <begin position="481"/>
        <end position="504"/>
    </location>
</feature>
<evidence type="ECO:0000256" key="20">
    <source>
        <dbReference type="ARBA" id="ARBA00033328"/>
    </source>
</evidence>
<dbReference type="GO" id="GO:0070573">
    <property type="term" value="F:metallodipeptidase activity"/>
    <property type="evidence" value="ECO:0007669"/>
    <property type="project" value="InterPro"/>
</dbReference>
<comment type="subcellular location">
    <subcellularLocation>
        <location evidence="1">Endoplasmic reticulum</location>
    </subcellularLocation>
    <subcellularLocation>
        <location evidence="3">Golgi apparatus</location>
    </subcellularLocation>
    <subcellularLocation>
        <location evidence="2">Lysosome</location>
    </subcellularLocation>
    <subcellularLocation>
        <location evidence="4">Secreted</location>
    </subcellularLocation>
</comment>
<evidence type="ECO:0000256" key="17">
    <source>
        <dbReference type="ARBA" id="ARBA00023180"/>
    </source>
</evidence>
<keyword evidence="8" id="KW-0645">Protease</keyword>
<dbReference type="GO" id="GO:0004180">
    <property type="term" value="F:carboxypeptidase activity"/>
    <property type="evidence" value="ECO:0007669"/>
    <property type="project" value="UniProtKB-KW"/>
</dbReference>
<evidence type="ECO:0000256" key="10">
    <source>
        <dbReference type="ARBA" id="ARBA00022729"/>
    </source>
</evidence>
<dbReference type="PANTHER" id="PTHR12053">
    <property type="entry name" value="PROTEASE FAMILY M28 PLASMA GLUTAMATE CARBOXYPEPTIDASE-RELATED"/>
    <property type="match status" value="1"/>
</dbReference>
<keyword evidence="9" id="KW-0479">Metal-binding</keyword>
<keyword evidence="18" id="KW-0458">Lysosome</keyword>
<evidence type="ECO:0000256" key="1">
    <source>
        <dbReference type="ARBA" id="ARBA00004240"/>
    </source>
</evidence>
<evidence type="ECO:0000256" key="15">
    <source>
        <dbReference type="ARBA" id="ARBA00023049"/>
    </source>
</evidence>
<dbReference type="GO" id="GO:0005764">
    <property type="term" value="C:lysosome"/>
    <property type="evidence" value="ECO:0007669"/>
    <property type="project" value="UniProtKB-SubCell"/>
</dbReference>
<gene>
    <name evidence="23" type="ORF">IDJ76_02240</name>
</gene>
<evidence type="ECO:0000256" key="18">
    <source>
        <dbReference type="ARBA" id="ARBA00023228"/>
    </source>
</evidence>
<keyword evidence="10" id="KW-0732">Signal</keyword>
<evidence type="ECO:0000313" key="24">
    <source>
        <dbReference type="Proteomes" id="UP000619078"/>
    </source>
</evidence>
<dbReference type="Pfam" id="PF04389">
    <property type="entry name" value="Peptidase_M28"/>
    <property type="match status" value="1"/>
</dbReference>
<evidence type="ECO:0000313" key="23">
    <source>
        <dbReference type="EMBL" id="MBD1391910.1"/>
    </source>
</evidence>
<evidence type="ECO:0000256" key="3">
    <source>
        <dbReference type="ARBA" id="ARBA00004555"/>
    </source>
</evidence>
<dbReference type="SUPFAM" id="SSF53187">
    <property type="entry name" value="Zn-dependent exopeptidases"/>
    <property type="match status" value="1"/>
</dbReference>
<dbReference type="InterPro" id="IPR007484">
    <property type="entry name" value="Peptidase_M28"/>
</dbReference>